<gene>
    <name evidence="1" type="ORF">AFUS01_LOCUS33139</name>
</gene>
<organism evidence="1 2">
    <name type="scientific">Allacma fusca</name>
    <dbReference type="NCBI Taxonomy" id="39272"/>
    <lineage>
        <taxon>Eukaryota</taxon>
        <taxon>Metazoa</taxon>
        <taxon>Ecdysozoa</taxon>
        <taxon>Arthropoda</taxon>
        <taxon>Hexapoda</taxon>
        <taxon>Collembola</taxon>
        <taxon>Symphypleona</taxon>
        <taxon>Sminthuridae</taxon>
        <taxon>Allacma</taxon>
    </lineage>
</organism>
<reference evidence="1" key="1">
    <citation type="submission" date="2021-06" db="EMBL/GenBank/DDBJ databases">
        <authorList>
            <person name="Hodson N. C."/>
            <person name="Mongue J. A."/>
            <person name="Jaron S. K."/>
        </authorList>
    </citation>
    <scope>NUCLEOTIDE SEQUENCE</scope>
</reference>
<dbReference type="EMBL" id="CAJVCH010527790">
    <property type="protein sequence ID" value="CAG7822894.1"/>
    <property type="molecule type" value="Genomic_DNA"/>
</dbReference>
<name>A0A8J2KTD8_9HEXA</name>
<proteinExistence type="predicted"/>
<sequence>MPNPDSRKIKAASVSVLSLHKLISAAVVVKTSISHNIKRKRGNNIKNYYRHQTLHITPLRAAEKLRTPLGVAKNRKIIIPR</sequence>
<protein>
    <submittedName>
        <fullName evidence="1">Uncharacterized protein</fullName>
    </submittedName>
</protein>
<evidence type="ECO:0000313" key="1">
    <source>
        <dbReference type="EMBL" id="CAG7822894.1"/>
    </source>
</evidence>
<evidence type="ECO:0000313" key="2">
    <source>
        <dbReference type="Proteomes" id="UP000708208"/>
    </source>
</evidence>
<comment type="caution">
    <text evidence="1">The sequence shown here is derived from an EMBL/GenBank/DDBJ whole genome shotgun (WGS) entry which is preliminary data.</text>
</comment>
<keyword evidence="2" id="KW-1185">Reference proteome</keyword>
<dbReference type="AlphaFoldDB" id="A0A8J2KTD8"/>
<accession>A0A8J2KTD8</accession>
<dbReference type="Proteomes" id="UP000708208">
    <property type="component" value="Unassembled WGS sequence"/>
</dbReference>